<evidence type="ECO:0000256" key="2">
    <source>
        <dbReference type="ARBA" id="ARBA00007375"/>
    </source>
</evidence>
<evidence type="ECO:0000256" key="4">
    <source>
        <dbReference type="ARBA" id="ARBA00022989"/>
    </source>
</evidence>
<protein>
    <recommendedName>
        <fullName evidence="9">Membrane protein YhhN</fullName>
    </recommendedName>
</protein>
<dbReference type="Pfam" id="PF07947">
    <property type="entry name" value="YhhN"/>
    <property type="match status" value="1"/>
</dbReference>
<comment type="subcellular location">
    <subcellularLocation>
        <location evidence="1">Membrane</location>
        <topology evidence="1">Multi-pass membrane protein</topology>
    </subcellularLocation>
</comment>
<organism evidence="7 8">
    <name type="scientific">Actinocorallia libanotica</name>
    <dbReference type="NCBI Taxonomy" id="46162"/>
    <lineage>
        <taxon>Bacteria</taxon>
        <taxon>Bacillati</taxon>
        <taxon>Actinomycetota</taxon>
        <taxon>Actinomycetes</taxon>
        <taxon>Streptosporangiales</taxon>
        <taxon>Thermomonosporaceae</taxon>
        <taxon>Actinocorallia</taxon>
    </lineage>
</organism>
<keyword evidence="8" id="KW-1185">Reference proteome</keyword>
<feature type="transmembrane region" description="Helical" evidence="6">
    <location>
        <begin position="102"/>
        <end position="120"/>
    </location>
</feature>
<gene>
    <name evidence="7" type="ORF">GCM10009550_37230</name>
</gene>
<evidence type="ECO:0000313" key="8">
    <source>
        <dbReference type="Proteomes" id="UP001500665"/>
    </source>
</evidence>
<dbReference type="InterPro" id="IPR012506">
    <property type="entry name" value="TMEM86B-like"/>
</dbReference>
<reference evidence="8" key="1">
    <citation type="journal article" date="2019" name="Int. J. Syst. Evol. Microbiol.">
        <title>The Global Catalogue of Microorganisms (GCM) 10K type strain sequencing project: providing services to taxonomists for standard genome sequencing and annotation.</title>
        <authorList>
            <consortium name="The Broad Institute Genomics Platform"/>
            <consortium name="The Broad Institute Genome Sequencing Center for Infectious Disease"/>
            <person name="Wu L."/>
            <person name="Ma J."/>
        </authorList>
    </citation>
    <scope>NUCLEOTIDE SEQUENCE [LARGE SCALE GENOMIC DNA]</scope>
    <source>
        <strain evidence="8">JCM 10696</strain>
    </source>
</reference>
<evidence type="ECO:0000256" key="3">
    <source>
        <dbReference type="ARBA" id="ARBA00022692"/>
    </source>
</evidence>
<name>A0ABP4BVC2_9ACTN</name>
<evidence type="ECO:0000256" key="1">
    <source>
        <dbReference type="ARBA" id="ARBA00004141"/>
    </source>
</evidence>
<dbReference type="Proteomes" id="UP001500665">
    <property type="component" value="Unassembled WGS sequence"/>
</dbReference>
<keyword evidence="5 6" id="KW-0472">Membrane</keyword>
<dbReference type="PANTHER" id="PTHR31885:SF6">
    <property type="entry name" value="GH04784P"/>
    <property type="match status" value="1"/>
</dbReference>
<evidence type="ECO:0008006" key="9">
    <source>
        <dbReference type="Google" id="ProtNLM"/>
    </source>
</evidence>
<evidence type="ECO:0000256" key="6">
    <source>
        <dbReference type="SAM" id="Phobius"/>
    </source>
</evidence>
<evidence type="ECO:0000256" key="5">
    <source>
        <dbReference type="ARBA" id="ARBA00023136"/>
    </source>
</evidence>
<dbReference type="PANTHER" id="PTHR31885">
    <property type="entry name" value="GH04784P"/>
    <property type="match status" value="1"/>
</dbReference>
<feature type="transmembrane region" description="Helical" evidence="6">
    <location>
        <begin position="176"/>
        <end position="193"/>
    </location>
</feature>
<evidence type="ECO:0000313" key="7">
    <source>
        <dbReference type="EMBL" id="GAA0954209.1"/>
    </source>
</evidence>
<comment type="similarity">
    <text evidence="2">Belongs to the TMEM86 family.</text>
</comment>
<feature type="transmembrane region" description="Helical" evidence="6">
    <location>
        <begin position="150"/>
        <end position="170"/>
    </location>
</feature>
<feature type="transmembrane region" description="Helical" evidence="6">
    <location>
        <begin position="70"/>
        <end position="90"/>
    </location>
</feature>
<proteinExistence type="inferred from homology"/>
<sequence length="208" mass="22062">MNEMARILFFVLGAVHLVVLAVGIPVVEFTTKALLMPVLAWWLHGQGGPRLMVAGLLLSTGGDVALEFDGFFIVGMAFFAAAHVCYVTFFARSFAAAGRRRWTITGVYAVVWAVLVVLLWPGLGDLQIPVAVYSLLLTATAVFSAARGVLTGVGGALFLVSDSLIAFRIADMELPMHGLLVMLTYMAAQYLLASGSLARSGGRSPALA</sequence>
<accession>A0ABP4BVC2</accession>
<keyword evidence="3 6" id="KW-0812">Transmembrane</keyword>
<comment type="caution">
    <text evidence="7">The sequence shown here is derived from an EMBL/GenBank/DDBJ whole genome shotgun (WGS) entry which is preliminary data.</text>
</comment>
<dbReference type="EMBL" id="BAAAHH010000014">
    <property type="protein sequence ID" value="GAA0954209.1"/>
    <property type="molecule type" value="Genomic_DNA"/>
</dbReference>
<keyword evidence="4 6" id="KW-1133">Transmembrane helix</keyword>